<evidence type="ECO:0000256" key="6">
    <source>
        <dbReference type="ARBA" id="ARBA00022825"/>
    </source>
</evidence>
<accession>A0A3A9M2M9</accession>
<dbReference type="SUPFAM" id="SSF50993">
    <property type="entry name" value="Peptidase/esterase 'gauge' domain"/>
    <property type="match status" value="1"/>
</dbReference>
<feature type="region of interest" description="Disordered" evidence="7">
    <location>
        <begin position="510"/>
        <end position="542"/>
    </location>
</feature>
<dbReference type="PANTHER" id="PTHR42881:SF2">
    <property type="entry name" value="PROLYL ENDOPEPTIDASE"/>
    <property type="match status" value="1"/>
</dbReference>
<dbReference type="PANTHER" id="PTHR42881">
    <property type="entry name" value="PROLYL ENDOPEPTIDASE"/>
    <property type="match status" value="1"/>
</dbReference>
<dbReference type="PROSITE" id="PS00708">
    <property type="entry name" value="PRO_ENDOPEP_SER"/>
    <property type="match status" value="1"/>
</dbReference>
<evidence type="ECO:0000259" key="9">
    <source>
        <dbReference type="Pfam" id="PF02897"/>
    </source>
</evidence>
<dbReference type="PROSITE" id="PS51257">
    <property type="entry name" value="PROKAR_LIPOPROTEIN"/>
    <property type="match status" value="1"/>
</dbReference>
<protein>
    <recommendedName>
        <fullName evidence="3">prolyl oligopeptidase</fullName>
        <ecNumber evidence="3">3.4.21.26</ecNumber>
    </recommendedName>
</protein>
<proteinExistence type="inferred from homology"/>
<feature type="domain" description="Peptidase S9 prolyl oligopeptidase catalytic" evidence="8">
    <location>
        <begin position="637"/>
        <end position="846"/>
    </location>
</feature>
<sequence>MKLNKLAAIISAGISCAYLTQCTSVHQMATFGTKTIDNEAALQDTKPPTNGVYTYPVTRIHQDSTDYFLSGEYGRSADHVRSEGEFGDSSAYPRPDDGVSRYFGEKIVDKFRWLENVDDMNKDYTQETDEDRDRNLIGSLLENDVKDGLFDNRTRKDLQTVKPKQSSEVNDWVNAQNEVTNQYFDANPIYEQVKNNINALMSYRYSYRKENKDGVGSLELYRHEDGYIRLELTDTDGNKRTLFNERELSEDGNTVLPWPDIYVSDKGSYVAYVTAPGNNDTDTRGRTDLHVIDIKTGEAAIEPIQNADNNSIIWLDDKSFLYIQGSQIKRHEVGSKKWVDPIEVTWGEIDGAGPTDMWYSDDETRRYLVIEAYKKAPTSFIKDTKTNKVYRIHSEKFFNDFFYHAPDYTHAPLASLVHFDDKTLDVYFISGEKNIKGDIFKMNLNNPKKREIVVAIPDEYDETLEAIYHPEAGGHFLIKYLKDGAHKLILTDTTGKIVKDLTPDIPGNADDLTSYVAEDDNKDGDKKAKDKEVADEDDQTPDESYVSFRFNAIIKPRTVYKYSPSKGEFIDVRRRDLIPFDENLYESKQILYTSKDGTKVPMNINYKKGIKLDGKNPTVLYGYGGFGATENLAFHKSKAAWLEHGGVWATAFIRGGSEYGHTWHKDGRLLNKMNVFDDFAAAADYLAQSGYADSNHLAISGASNGGLLVGASMVLHPEKFRVAIPAAGVLDMLRYNDNFHTQYWAGEYGLPYDSVAQYKLLKSYSPYHNVKAGVCYPSTLVMTSKRDDRVTPSHSYKFVAALQDKQVCANPTFLYAAEQFGHWANTYQEQKNDYSLFTSFALNEMNIKHVPDLTHRHDADFYKTDKWREEEAKEHAKQIKKLQQRIDKLNETKDK</sequence>
<dbReference type="GO" id="GO:0005829">
    <property type="term" value="C:cytosol"/>
    <property type="evidence" value="ECO:0007669"/>
    <property type="project" value="TreeGrafter"/>
</dbReference>
<evidence type="ECO:0000256" key="5">
    <source>
        <dbReference type="ARBA" id="ARBA00022801"/>
    </source>
</evidence>
<dbReference type="Gene3D" id="2.130.10.120">
    <property type="entry name" value="Prolyl oligopeptidase, N-terminal domain"/>
    <property type="match status" value="1"/>
</dbReference>
<keyword evidence="5" id="KW-0378">Hydrolase</keyword>
<dbReference type="PRINTS" id="PR00862">
    <property type="entry name" value="PROLIGOPTASE"/>
</dbReference>
<evidence type="ECO:0000256" key="4">
    <source>
        <dbReference type="ARBA" id="ARBA00022670"/>
    </source>
</evidence>
<dbReference type="GO" id="GO:0006508">
    <property type="term" value="P:proteolysis"/>
    <property type="evidence" value="ECO:0007669"/>
    <property type="project" value="UniProtKB-KW"/>
</dbReference>
<comment type="catalytic activity">
    <reaction evidence="1">
        <text>Hydrolysis of Pro-|-Xaa &gt;&gt; Ala-|-Xaa in oligopeptides.</text>
        <dbReference type="EC" id="3.4.21.26"/>
    </reaction>
</comment>
<dbReference type="RefSeq" id="WP_049149451.1">
    <property type="nucleotide sequence ID" value="NZ_CP034662.1"/>
</dbReference>
<dbReference type="Gene3D" id="3.40.50.1820">
    <property type="entry name" value="alpha/beta hydrolase"/>
    <property type="match status" value="1"/>
</dbReference>
<dbReference type="GO" id="GO:0070012">
    <property type="term" value="F:oligopeptidase activity"/>
    <property type="evidence" value="ECO:0007669"/>
    <property type="project" value="TreeGrafter"/>
</dbReference>
<gene>
    <name evidence="10" type="ORF">EJK53_0085</name>
</gene>
<dbReference type="GO" id="GO:0004252">
    <property type="term" value="F:serine-type endopeptidase activity"/>
    <property type="evidence" value="ECO:0007669"/>
    <property type="project" value="UniProtKB-EC"/>
</dbReference>
<name>A0A3A9M2M9_MORCA</name>
<evidence type="ECO:0000256" key="7">
    <source>
        <dbReference type="SAM" id="MobiDB-lite"/>
    </source>
</evidence>
<feature type="compositionally biased region" description="Basic and acidic residues" evidence="7">
    <location>
        <begin position="523"/>
        <end position="532"/>
    </location>
</feature>
<dbReference type="InterPro" id="IPR001375">
    <property type="entry name" value="Peptidase_S9_cat"/>
</dbReference>
<keyword evidence="6" id="KW-0720">Serine protease</keyword>
<dbReference type="InterPro" id="IPR051167">
    <property type="entry name" value="Prolyl_oligopep/macrocyclase"/>
</dbReference>
<organism evidence="10 11">
    <name type="scientific">Moraxella catarrhalis</name>
    <name type="common">Branhamella catarrhalis</name>
    <dbReference type="NCBI Taxonomy" id="480"/>
    <lineage>
        <taxon>Bacteria</taxon>
        <taxon>Pseudomonadati</taxon>
        <taxon>Pseudomonadota</taxon>
        <taxon>Gammaproteobacteria</taxon>
        <taxon>Moraxellales</taxon>
        <taxon>Moraxellaceae</taxon>
        <taxon>Moraxella</taxon>
    </lineage>
</organism>
<feature type="domain" description="Peptidase S9A N-terminal" evidence="9">
    <location>
        <begin position="165"/>
        <end position="568"/>
    </location>
</feature>
<evidence type="ECO:0000256" key="2">
    <source>
        <dbReference type="ARBA" id="ARBA00005228"/>
    </source>
</evidence>
<evidence type="ECO:0000256" key="1">
    <source>
        <dbReference type="ARBA" id="ARBA00001070"/>
    </source>
</evidence>
<dbReference type="Pfam" id="PF00326">
    <property type="entry name" value="Peptidase_S9"/>
    <property type="match status" value="1"/>
</dbReference>
<comment type="similarity">
    <text evidence="2">Belongs to the peptidase S9A family.</text>
</comment>
<dbReference type="EMBL" id="CP034662">
    <property type="protein sequence ID" value="AZQ93345.1"/>
    <property type="molecule type" value="Genomic_DNA"/>
</dbReference>
<dbReference type="Pfam" id="PF02897">
    <property type="entry name" value="Peptidase_S9_N"/>
    <property type="match status" value="1"/>
</dbReference>
<evidence type="ECO:0000313" key="11">
    <source>
        <dbReference type="Proteomes" id="UP000280228"/>
    </source>
</evidence>
<evidence type="ECO:0000256" key="3">
    <source>
        <dbReference type="ARBA" id="ARBA00011897"/>
    </source>
</evidence>
<dbReference type="InterPro" id="IPR002470">
    <property type="entry name" value="Peptidase_S9A"/>
</dbReference>
<dbReference type="EC" id="3.4.21.26" evidence="3"/>
<dbReference type="AlphaFoldDB" id="A0A3A9M2M9"/>
<dbReference type="InterPro" id="IPR023302">
    <property type="entry name" value="Pept_S9A_N"/>
</dbReference>
<evidence type="ECO:0000259" key="8">
    <source>
        <dbReference type="Pfam" id="PF00326"/>
    </source>
</evidence>
<dbReference type="SUPFAM" id="SSF53474">
    <property type="entry name" value="alpha/beta-Hydrolases"/>
    <property type="match status" value="1"/>
</dbReference>
<evidence type="ECO:0000313" key="10">
    <source>
        <dbReference type="EMBL" id="AZQ93345.1"/>
    </source>
</evidence>
<reference evidence="10 11" key="1">
    <citation type="submission" date="2018-12" db="EMBL/GenBank/DDBJ databases">
        <title>Persistence of Moraxella catarrhalis in Chronic Obstructive Pulmonary Disease and Regulation of the Hag/MID Adhesin.</title>
        <authorList>
            <person name="Murphy T."/>
            <person name="Zhao X."/>
            <person name="Vyas G."/>
            <person name="Aluvathingal J."/>
            <person name="Nadendla S."/>
            <person name="Tallon L."/>
            <person name="Tettelin H."/>
        </authorList>
    </citation>
    <scope>NUCLEOTIDE SEQUENCE [LARGE SCALE GENOMIC DNA]</scope>
    <source>
        <strain evidence="10 11">46P58B1</strain>
    </source>
</reference>
<dbReference type="InterPro" id="IPR002471">
    <property type="entry name" value="Pept_S9_AS"/>
</dbReference>
<dbReference type="InterPro" id="IPR029058">
    <property type="entry name" value="AB_hydrolase_fold"/>
</dbReference>
<dbReference type="Proteomes" id="UP000280228">
    <property type="component" value="Chromosome"/>
</dbReference>
<keyword evidence="4" id="KW-0645">Protease</keyword>